<dbReference type="Pfam" id="PF14632">
    <property type="entry name" value="SPT6_acidic"/>
    <property type="match status" value="1"/>
</dbReference>
<dbReference type="InterPro" id="IPR055179">
    <property type="entry name" value="Tex-like_central_region"/>
</dbReference>
<dbReference type="InterPro" id="IPR012340">
    <property type="entry name" value="NA-bd_OB-fold"/>
</dbReference>
<dbReference type="SUPFAM" id="SSF158832">
    <property type="entry name" value="Tex N-terminal region-like"/>
    <property type="match status" value="1"/>
</dbReference>
<evidence type="ECO:0000256" key="10">
    <source>
        <dbReference type="PIRNR" id="PIRNR036947"/>
    </source>
</evidence>
<dbReference type="InterPro" id="IPR010994">
    <property type="entry name" value="RuvA_2-like"/>
</dbReference>
<dbReference type="FunFam" id="1.10.150.850:FF:000001">
    <property type="entry name" value="Transcription elongation factor spt6"/>
    <property type="match status" value="1"/>
</dbReference>
<dbReference type="FunFam" id="1.10.10.2740:FF:000002">
    <property type="entry name" value="Transcription elongation factor Spt6"/>
    <property type="match status" value="1"/>
</dbReference>
<dbReference type="GO" id="GO:0008023">
    <property type="term" value="C:transcription elongation factor complex"/>
    <property type="evidence" value="ECO:0007669"/>
    <property type="project" value="TreeGrafter"/>
</dbReference>
<feature type="compositionally biased region" description="Acidic residues" evidence="12">
    <location>
        <begin position="21"/>
        <end position="55"/>
    </location>
</feature>
<dbReference type="InterPro" id="IPR028088">
    <property type="entry name" value="Spt6_HTH_DNA-bd_dom"/>
</dbReference>
<dbReference type="Pfam" id="PF14641">
    <property type="entry name" value="HTH_44"/>
    <property type="match status" value="1"/>
</dbReference>
<evidence type="ECO:0000256" key="3">
    <source>
        <dbReference type="ARBA" id="ARBA00009253"/>
    </source>
</evidence>
<dbReference type="GO" id="GO:0032968">
    <property type="term" value="P:positive regulation of transcription elongation by RNA polymerase II"/>
    <property type="evidence" value="ECO:0007669"/>
    <property type="project" value="EnsemblFungi"/>
</dbReference>
<dbReference type="InterPro" id="IPR023323">
    <property type="entry name" value="Tex-like_dom_sf"/>
</dbReference>
<dbReference type="GO" id="GO:0000082">
    <property type="term" value="P:G1/S transition of mitotic cell cycle"/>
    <property type="evidence" value="ECO:0007669"/>
    <property type="project" value="EnsemblFungi"/>
</dbReference>
<keyword evidence="15" id="KW-1185">Reference proteome</keyword>
<feature type="domain" description="S1 motif" evidence="13">
    <location>
        <begin position="1062"/>
        <end position="1131"/>
    </location>
</feature>
<dbReference type="Gene3D" id="1.10.10.2740">
    <property type="entry name" value="Spt6, Death-like domain"/>
    <property type="match status" value="1"/>
</dbReference>
<dbReference type="GO" id="GO:0003677">
    <property type="term" value="F:DNA binding"/>
    <property type="evidence" value="ECO:0007669"/>
    <property type="project" value="InterPro"/>
</dbReference>
<evidence type="ECO:0000256" key="8">
    <source>
        <dbReference type="ARBA" id="ARBA00023242"/>
    </source>
</evidence>
<dbReference type="GO" id="GO:0033554">
    <property type="term" value="P:cellular response to stress"/>
    <property type="evidence" value="ECO:0007669"/>
    <property type="project" value="EnsemblFungi"/>
</dbReference>
<dbReference type="InterPro" id="IPR035018">
    <property type="entry name" value="Spt6_SH2_C"/>
</dbReference>
<dbReference type="SUPFAM" id="SSF47781">
    <property type="entry name" value="RuvA domain 2-like"/>
    <property type="match status" value="2"/>
</dbReference>
<evidence type="ECO:0000256" key="2">
    <source>
        <dbReference type="ARBA" id="ARBA00004286"/>
    </source>
</evidence>
<comment type="function">
    <text evidence="10">Plays a role in maintenance of chromatin structure during RNA polymerase II transcription elongation thereby repressing transcription initiation from cryptic promoters. Mediates the reassembly of nucleosomes onto the promoters of at least a selected set of genes during repression; the nucleosome reassembly is essential for transcriptional repression.</text>
</comment>
<dbReference type="Gene3D" id="3.30.420.140">
    <property type="entry name" value="YqgF/RNase H-like domain"/>
    <property type="match status" value="1"/>
</dbReference>
<evidence type="ECO:0000256" key="5">
    <source>
        <dbReference type="ARBA" id="ARBA00022454"/>
    </source>
</evidence>
<dbReference type="InterPro" id="IPR035420">
    <property type="entry name" value="Spt6_SH2"/>
</dbReference>
<dbReference type="Pfam" id="PF17674">
    <property type="entry name" value="HHH_9"/>
    <property type="match status" value="1"/>
</dbReference>
<dbReference type="SUPFAM" id="SSF55550">
    <property type="entry name" value="SH2 domain"/>
    <property type="match status" value="1"/>
</dbReference>
<feature type="coiled-coil region" evidence="11">
    <location>
        <begin position="1002"/>
        <end position="1045"/>
    </location>
</feature>
<comment type="similarity">
    <text evidence="3 10">Belongs to the SPT6 family.</text>
</comment>
<dbReference type="Pfam" id="PF14639">
    <property type="entry name" value="YqgF"/>
    <property type="match status" value="1"/>
</dbReference>
<dbReference type="InterPro" id="IPR023319">
    <property type="entry name" value="Tex-like_HTH_dom_sf"/>
</dbReference>
<comment type="caution">
    <text evidence="14">The sequence shown here is derived from an EMBL/GenBank/DDBJ whole genome shotgun (WGS) entry which is preliminary data.</text>
</comment>
<dbReference type="GO" id="GO:0000791">
    <property type="term" value="C:euchromatin"/>
    <property type="evidence" value="ECO:0007669"/>
    <property type="project" value="EnsemblFungi"/>
</dbReference>
<dbReference type="InterPro" id="IPR049540">
    <property type="entry name" value="Spt6-like_S1"/>
</dbReference>
<dbReference type="InterPro" id="IPR032706">
    <property type="entry name" value="Spt6_HHH"/>
</dbReference>
<evidence type="ECO:0000256" key="9">
    <source>
        <dbReference type="ARBA" id="ARBA00093389"/>
    </source>
</evidence>
<dbReference type="SUPFAM" id="SSF50249">
    <property type="entry name" value="Nucleic acid-binding proteins"/>
    <property type="match status" value="1"/>
</dbReference>
<dbReference type="OrthoDB" id="995477at2759"/>
<dbReference type="Pfam" id="PF21710">
    <property type="entry name" value="Spt6_S1"/>
    <property type="match status" value="1"/>
</dbReference>
<reference evidence="15" key="1">
    <citation type="journal article" date="2016" name="Nat. Commun.">
        <title>Genome analysis of three Pneumocystis species reveals adaptation mechanisms to life exclusively in mammalian hosts.</title>
        <authorList>
            <person name="Ma L."/>
            <person name="Chen Z."/>
            <person name="Huang D.W."/>
            <person name="Kutty G."/>
            <person name="Ishihara M."/>
            <person name="Wang H."/>
            <person name="Abouelleil A."/>
            <person name="Bishop L."/>
            <person name="Davey E."/>
            <person name="Deng R."/>
            <person name="Deng X."/>
            <person name="Fan L."/>
            <person name="Fantoni G."/>
            <person name="Fitzgerald M."/>
            <person name="Gogineni E."/>
            <person name="Goldberg J.M."/>
            <person name="Handley G."/>
            <person name="Hu X."/>
            <person name="Huber C."/>
            <person name="Jiao X."/>
            <person name="Jones K."/>
            <person name="Levin J.Z."/>
            <person name="Liu Y."/>
            <person name="Macdonald P."/>
            <person name="Melnikov A."/>
            <person name="Raley C."/>
            <person name="Sassi M."/>
            <person name="Sherman B.T."/>
            <person name="Song X."/>
            <person name="Sykes S."/>
            <person name="Tran B."/>
            <person name="Walsh L."/>
            <person name="Xia Y."/>
            <person name="Yang J."/>
            <person name="Young S."/>
            <person name="Zeng Q."/>
            <person name="Zheng X."/>
            <person name="Stephens R."/>
            <person name="Nusbaum C."/>
            <person name="Birren B.W."/>
            <person name="Azadi P."/>
            <person name="Lempicki R.A."/>
            <person name="Cuomo C.A."/>
            <person name="Kovacs J.A."/>
        </authorList>
    </citation>
    <scope>NUCLEOTIDE SEQUENCE [LARGE SCALE GENOMIC DNA]</scope>
    <source>
        <strain evidence="15">B80</strain>
    </source>
</reference>
<evidence type="ECO:0000256" key="11">
    <source>
        <dbReference type="SAM" id="Coils"/>
    </source>
</evidence>
<dbReference type="InterPro" id="IPR041692">
    <property type="entry name" value="HHH_9"/>
</dbReference>
<dbReference type="PIRSF" id="PIRSF036947">
    <property type="entry name" value="Spt6"/>
    <property type="match status" value="1"/>
</dbReference>
<dbReference type="Pfam" id="PF22706">
    <property type="entry name" value="Tex_central_region"/>
    <property type="match status" value="1"/>
</dbReference>
<dbReference type="CDD" id="cd09928">
    <property type="entry name" value="SH2_Cterm_SPT6_like"/>
    <property type="match status" value="1"/>
</dbReference>
<name>A0A0W4ZBR6_PNEC8</name>
<dbReference type="InterPro" id="IPR012337">
    <property type="entry name" value="RNaseH-like_sf"/>
</dbReference>
<dbReference type="GO" id="GO:0031440">
    <property type="term" value="P:regulation of mRNA 3'-end processing"/>
    <property type="evidence" value="ECO:0007669"/>
    <property type="project" value="EnsemblFungi"/>
</dbReference>
<dbReference type="VEuPathDB" id="FungiDB:T552_03148"/>
<evidence type="ECO:0000313" key="14">
    <source>
        <dbReference type="EMBL" id="KTW25874.1"/>
    </source>
</evidence>
<evidence type="ECO:0000256" key="6">
    <source>
        <dbReference type="ARBA" id="ARBA00022999"/>
    </source>
</evidence>
<dbReference type="InterPro" id="IPR037027">
    <property type="entry name" value="YqgF/RNaseH-like_dom_sf"/>
</dbReference>
<feature type="compositionally biased region" description="Acidic residues" evidence="12">
    <location>
        <begin position="65"/>
        <end position="78"/>
    </location>
</feature>
<dbReference type="Pfam" id="PF14633">
    <property type="entry name" value="SH2_2"/>
    <property type="match status" value="1"/>
</dbReference>
<dbReference type="InterPro" id="IPR000980">
    <property type="entry name" value="SH2"/>
</dbReference>
<dbReference type="GO" id="GO:0016973">
    <property type="term" value="P:poly(A)+ mRNA export from nucleus"/>
    <property type="evidence" value="ECO:0007669"/>
    <property type="project" value="EnsemblFungi"/>
</dbReference>
<proteinExistence type="inferred from homology"/>
<keyword evidence="8 10" id="KW-0539">Nucleus</keyword>
<dbReference type="GO" id="GO:0140673">
    <property type="term" value="P:transcription elongation-coupled chromatin remodeling"/>
    <property type="evidence" value="ECO:0007669"/>
    <property type="project" value="EnsemblFungi"/>
</dbReference>
<dbReference type="CDD" id="cd00164">
    <property type="entry name" value="S1_like"/>
    <property type="match status" value="1"/>
</dbReference>
<dbReference type="Gene3D" id="1.10.150.850">
    <property type="entry name" value="Spt6, helix-hairpin-helix domain"/>
    <property type="match status" value="1"/>
</dbReference>
<gene>
    <name evidence="14" type="ORF">T552_03148</name>
</gene>
<evidence type="ECO:0000256" key="7">
    <source>
        <dbReference type="ARBA" id="ARBA00023163"/>
    </source>
</evidence>
<dbReference type="PANTHER" id="PTHR10145:SF6">
    <property type="entry name" value="TRANSCRIPTION ELONGATION FACTOR SPT6"/>
    <property type="match status" value="1"/>
</dbReference>
<dbReference type="InterPro" id="IPR003029">
    <property type="entry name" value="S1_domain"/>
</dbReference>
<comment type="subcellular location">
    <subcellularLocation>
        <location evidence="2">Chromosome</location>
    </subcellularLocation>
    <subcellularLocation>
        <location evidence="1 10">Nucleus</location>
    </subcellularLocation>
</comment>
<keyword evidence="5" id="KW-0158">Chromosome</keyword>
<dbReference type="GO" id="GO:0031491">
    <property type="term" value="F:nucleosome binding"/>
    <property type="evidence" value="ECO:0007669"/>
    <property type="project" value="EnsemblFungi"/>
</dbReference>
<keyword evidence="7 10" id="KW-0804">Transcription</keyword>
<feature type="region of interest" description="Disordered" evidence="12">
    <location>
        <begin position="1"/>
        <end position="106"/>
    </location>
</feature>
<dbReference type="InterPro" id="IPR035019">
    <property type="entry name" value="Spt6_SH2_N"/>
</dbReference>
<dbReference type="Gene3D" id="3.30.505.10">
    <property type="entry name" value="SH2 domain"/>
    <property type="match status" value="2"/>
</dbReference>
<dbReference type="SUPFAM" id="SSF53098">
    <property type="entry name" value="Ribonuclease H-like"/>
    <property type="match status" value="1"/>
</dbReference>
<dbReference type="RefSeq" id="XP_018224454.1">
    <property type="nucleotide sequence ID" value="XM_018371662.1"/>
</dbReference>
<dbReference type="EMBL" id="LFVZ01000015">
    <property type="protein sequence ID" value="KTW25874.1"/>
    <property type="molecule type" value="Genomic_DNA"/>
</dbReference>
<dbReference type="Pfam" id="PF14635">
    <property type="entry name" value="HHH_7"/>
    <property type="match status" value="1"/>
</dbReference>
<dbReference type="SMART" id="SM00316">
    <property type="entry name" value="S1"/>
    <property type="match status" value="1"/>
</dbReference>
<evidence type="ECO:0000256" key="1">
    <source>
        <dbReference type="ARBA" id="ARBA00004123"/>
    </source>
</evidence>
<dbReference type="InterPro" id="IPR036860">
    <property type="entry name" value="SH2_dom_sf"/>
</dbReference>
<dbReference type="Gene3D" id="2.40.50.140">
    <property type="entry name" value="Nucleic acid-binding proteins"/>
    <property type="match status" value="1"/>
</dbReference>
<protein>
    <recommendedName>
        <fullName evidence="4 10">Transcription elongation factor Spt6</fullName>
    </recommendedName>
</protein>
<dbReference type="Gene3D" id="1.10.3500.10">
    <property type="entry name" value="Tex N-terminal region-like"/>
    <property type="match status" value="1"/>
</dbReference>
<evidence type="ECO:0000259" key="13">
    <source>
        <dbReference type="PROSITE" id="PS50126"/>
    </source>
</evidence>
<dbReference type="InterPro" id="IPR028231">
    <property type="entry name" value="Spt6_YqgF"/>
</dbReference>
<evidence type="ECO:0000256" key="4">
    <source>
        <dbReference type="ARBA" id="ARBA00020248"/>
    </source>
</evidence>
<dbReference type="SMART" id="SM00252">
    <property type="entry name" value="SH2"/>
    <property type="match status" value="1"/>
</dbReference>
<organism evidence="14 15">
    <name type="scientific">Pneumocystis carinii (strain B80)</name>
    <name type="common">Rat pneumocystis pneumonia agent</name>
    <name type="synonym">Pneumocystis carinii f. sp. carinii</name>
    <dbReference type="NCBI Taxonomy" id="1408658"/>
    <lineage>
        <taxon>Eukaryota</taxon>
        <taxon>Fungi</taxon>
        <taxon>Dikarya</taxon>
        <taxon>Ascomycota</taxon>
        <taxon>Taphrinomycotina</taxon>
        <taxon>Pneumocystomycetes</taxon>
        <taxon>Pneumocystaceae</taxon>
        <taxon>Pneumocystis</taxon>
    </lineage>
</organism>
<dbReference type="Gene3D" id="1.10.10.650">
    <property type="entry name" value="RuvA domain 2-like"/>
    <property type="match status" value="1"/>
</dbReference>
<keyword evidence="6" id="KW-0727">SH2 domain</keyword>
<dbReference type="GO" id="GO:0001073">
    <property type="term" value="F:transcription antitermination factor activity, DNA binding"/>
    <property type="evidence" value="ECO:0007669"/>
    <property type="project" value="EnsemblFungi"/>
</dbReference>
<dbReference type="InterPro" id="IPR042066">
    <property type="entry name" value="Spt6_death-like"/>
</dbReference>
<dbReference type="InterPro" id="IPR028083">
    <property type="entry name" value="Spt6_acidic_N_dom"/>
</dbReference>
<dbReference type="GeneID" id="28937865"/>
<dbReference type="GO" id="GO:0005721">
    <property type="term" value="C:pericentric heterochromatin"/>
    <property type="evidence" value="ECO:0007669"/>
    <property type="project" value="EnsemblFungi"/>
</dbReference>
<dbReference type="FunFam" id="3.30.505.10:FF:000065">
    <property type="entry name" value="Transcription elongation factor SPT6"/>
    <property type="match status" value="1"/>
</dbReference>
<sequence>MGYKDPEDQENQNEDWREKEEDNNDDNDNNEEEEEEEEEEDSSEEDIGSSEEDEEEQRKVREGFIVDEEEEEEGEEEDVTKIRHKRKKRGNDKDRNMDSEELDEEDLDLVMENTGIFMARDEPKFKRLKRRKEKFRSKDLADIFSDKDESEADERTYVKSGGFSDEFADFIEDDDFDDDLDDKKKNRHEKAFHDEIYSKSIGIDSDAHAQVFEIFGDGGDYAYALENEDSEQYERKDISLHDVFEHSEIVERMLTDMDEIVRITDIPERIQILRAPYYHLQLSDDDILKEYEWVSNRMLLMRTDIDSSLEKPFRKAVKNVIDFYINDFFEPSFIWQNRKDYLLFSEKSDNERKTTKVHTLLRQGDLWKILDLDVKFRSLVEKRNFLFETFKNFNINDKLFEEYIDKVESLEEITDLHDYIYFRYSENIKDMNIAQGFTFKRPSNKYSFYSKIRKEDFYNLVRAFGLPPEHIGKNFLENTKRYFPEDSDTWPETLAEKYILNSSYSSVTVALAMARRLVVDELFNDPQVRKAIRTIYLKKGYIDVEPTEKGIRKIDNDHPFYFFKYARHISMENMTHNPEFYLQMINAEDQDLIKIKIRLDEYDNLFYEMFELLTSDNVSEIASAWNDQRKLILTDLFDKITPIIEKTIKENLKSDCEDALAFFCRKKFLDKLDRTPYPVKSLDKGEVPRVLTVSNGRGDATKDDTSCVFVDEDGKVLEHIRISDIHEENSKKELSDFIKRRNPDVIGVSGFSISVEFLRKSLKDLVDNINIEQNDNSNHIRVVYVNDDVARLYQNSKRANKEFPKLSSLGKYCVSLARYMQSPLMEYAAMGSDITSISFHPWQHLIPQDKLQRVLETAIVDIVNLVGVDINDVVKSSYKLNLLPYVCGLGPRKAQSLCKRISAVGGYISNRAEFITKSILTKNIFINCASFFKIPYDDNSISDSSEILDSTRVHPEDYELARKMAADALELDEEDVEEYDSSGGVVAYLMNDDPDKLSDLVLEEYAEQLEKAFQQLKRNTLETIRDELQNPYEELRKDYKDITDQEIFTMLTGETPESLRPGSVIPVTVKKIGSKHVTVRLNCGIDGNIASSQVTDNYNLLPSQVLQYGHTVQAVVLSLNLQKFTAELSTKASSIKDAYKNQKDSSLNRKFKWDSIAEEKDKSKIALRREAEQRITRVIKHPLFRPFNARQAEDYLAGMQRGDVVIRPSSSGPDHIAITWKVSEGIYQHIDVLELDKENEFSVGRQLRIRGKEQNYSYSDLDELIVSHIKSIARKVDEITTNEKFQKGTRAETEQWLNRYSEANPRRSCYAFCFNPKYPGFFDLCFKANLKSKVVSWSVKVVPNAFSLKGNLYGDMNTLCNGFKMMFAAQANNRSMTNNRR</sequence>
<keyword evidence="11" id="KW-0175">Coiled coil</keyword>
<dbReference type="PANTHER" id="PTHR10145">
    <property type="entry name" value="TRANSCRIPTION ELONGATION FACTOR SPT6"/>
    <property type="match status" value="1"/>
</dbReference>
<dbReference type="GO" id="GO:0006334">
    <property type="term" value="P:nucleosome assembly"/>
    <property type="evidence" value="ECO:0007669"/>
    <property type="project" value="EnsemblFungi"/>
</dbReference>
<dbReference type="PROSITE" id="PS50126">
    <property type="entry name" value="S1"/>
    <property type="match status" value="1"/>
</dbReference>
<comment type="function">
    <text evidence="9">Histone H3-H4 chaperone that plays a role in maintenance of chromatin structure during RNA polymerase II transcription elongation thereby repressing transcription initiation from cryptic promoters. Mediates the reassembly of nucleosomes onto the promoters of at least a selected set of genes during repression; the nucleosome reassembly is essential for transcriptional repression. Essential for viability.</text>
</comment>
<evidence type="ECO:0000313" key="15">
    <source>
        <dbReference type="Proteomes" id="UP000054454"/>
    </source>
</evidence>
<dbReference type="GO" id="GO:0000122">
    <property type="term" value="P:negative regulation of transcription by RNA polymerase II"/>
    <property type="evidence" value="ECO:0007669"/>
    <property type="project" value="EnsemblFungi"/>
</dbReference>
<dbReference type="GO" id="GO:0042393">
    <property type="term" value="F:histone binding"/>
    <property type="evidence" value="ECO:0007669"/>
    <property type="project" value="EnsemblFungi"/>
</dbReference>
<dbReference type="InterPro" id="IPR017072">
    <property type="entry name" value="TF_Spt6"/>
</dbReference>
<dbReference type="CDD" id="cd09918">
    <property type="entry name" value="SH2_Nterm_SPT6_like"/>
    <property type="match status" value="1"/>
</dbReference>
<accession>A0A0W4ZBR6</accession>
<dbReference type="FunFam" id="3.30.505.10:FF:000056">
    <property type="entry name" value="Transcription elongation factor Spt6"/>
    <property type="match status" value="1"/>
</dbReference>
<dbReference type="Proteomes" id="UP000054454">
    <property type="component" value="Unassembled WGS sequence"/>
</dbReference>
<evidence type="ECO:0000256" key="12">
    <source>
        <dbReference type="SAM" id="MobiDB-lite"/>
    </source>
</evidence>